<evidence type="ECO:0000256" key="7">
    <source>
        <dbReference type="ARBA" id="ARBA00022840"/>
    </source>
</evidence>
<name>G0R3W5_ICHMU</name>
<proteinExistence type="inferred from homology"/>
<comment type="similarity">
    <text evidence="2">Belongs to the poly(A) polymerase family.</text>
</comment>
<gene>
    <name evidence="12" type="ORF">IMG5_187860</name>
</gene>
<protein>
    <recommendedName>
        <fullName evidence="3">polynucleotide adenylyltransferase</fullName>
        <ecNumber evidence="3">2.7.7.19</ecNumber>
    </recommendedName>
</protein>
<evidence type="ECO:0000256" key="6">
    <source>
        <dbReference type="ARBA" id="ARBA00022741"/>
    </source>
</evidence>
<feature type="region of interest" description="Disordered" evidence="9">
    <location>
        <begin position="285"/>
        <end position="306"/>
    </location>
</feature>
<dbReference type="EMBL" id="GL984314">
    <property type="protein sequence ID" value="EGR27841.1"/>
    <property type="molecule type" value="Genomic_DNA"/>
</dbReference>
<dbReference type="GO" id="GO:0006397">
    <property type="term" value="P:mRNA processing"/>
    <property type="evidence" value="ECO:0007669"/>
    <property type="project" value="UniProtKB-KW"/>
</dbReference>
<keyword evidence="12" id="KW-0548">Nucleotidyltransferase</keyword>
<keyword evidence="7" id="KW-0067">ATP-binding</keyword>
<evidence type="ECO:0000256" key="9">
    <source>
        <dbReference type="SAM" id="MobiDB-lite"/>
    </source>
</evidence>
<evidence type="ECO:0000256" key="8">
    <source>
        <dbReference type="ARBA" id="ARBA00023242"/>
    </source>
</evidence>
<evidence type="ECO:0000256" key="3">
    <source>
        <dbReference type="ARBA" id="ARBA00012388"/>
    </source>
</evidence>
<dbReference type="eggNOG" id="KOG2245">
    <property type="taxonomic scope" value="Eukaryota"/>
</dbReference>
<evidence type="ECO:0000256" key="2">
    <source>
        <dbReference type="ARBA" id="ARBA00010912"/>
    </source>
</evidence>
<evidence type="ECO:0000259" key="11">
    <source>
        <dbReference type="Pfam" id="PF04928"/>
    </source>
</evidence>
<feature type="compositionally biased region" description="Basic and acidic residues" evidence="9">
    <location>
        <begin position="288"/>
        <end position="298"/>
    </location>
</feature>
<dbReference type="GO" id="GO:0005524">
    <property type="term" value="F:ATP binding"/>
    <property type="evidence" value="ECO:0007669"/>
    <property type="project" value="UniProtKB-KW"/>
</dbReference>
<feature type="domain" description="Poly(A) polymerase central" evidence="11">
    <location>
        <begin position="36"/>
        <end position="172"/>
    </location>
</feature>
<comment type="subcellular location">
    <subcellularLocation>
        <location evidence="1">Nucleus</location>
    </subcellularLocation>
</comment>
<dbReference type="PANTHER" id="PTHR10682:SF10">
    <property type="entry name" value="POLYNUCLEOTIDE ADENYLYLTRANSFERASE"/>
    <property type="match status" value="1"/>
</dbReference>
<evidence type="ECO:0000256" key="1">
    <source>
        <dbReference type="ARBA" id="ARBA00004123"/>
    </source>
</evidence>
<dbReference type="InParanoid" id="G0R3W5"/>
<dbReference type="AlphaFoldDB" id="G0R3W5"/>
<evidence type="ECO:0000256" key="10">
    <source>
        <dbReference type="SAM" id="Phobius"/>
    </source>
</evidence>
<dbReference type="Pfam" id="PF04928">
    <property type="entry name" value="PAP_central"/>
    <property type="match status" value="1"/>
</dbReference>
<dbReference type="RefSeq" id="XP_004027186.1">
    <property type="nucleotide sequence ID" value="XM_004027137.1"/>
</dbReference>
<keyword evidence="13" id="KW-1185">Reference proteome</keyword>
<evidence type="ECO:0000313" key="13">
    <source>
        <dbReference type="Proteomes" id="UP000008983"/>
    </source>
</evidence>
<dbReference type="STRING" id="857967.G0R3W5"/>
<dbReference type="GeneID" id="14903919"/>
<evidence type="ECO:0000313" key="12">
    <source>
        <dbReference type="EMBL" id="EGR27841.1"/>
    </source>
</evidence>
<keyword evidence="6" id="KW-0547">Nucleotide-binding</keyword>
<dbReference type="EC" id="2.7.7.19" evidence="3"/>
<dbReference type="GO" id="GO:0005634">
    <property type="term" value="C:nucleus"/>
    <property type="evidence" value="ECO:0007669"/>
    <property type="project" value="UniProtKB-SubCell"/>
</dbReference>
<dbReference type="Proteomes" id="UP000008983">
    <property type="component" value="Unassembled WGS sequence"/>
</dbReference>
<evidence type="ECO:0000256" key="5">
    <source>
        <dbReference type="ARBA" id="ARBA00022679"/>
    </source>
</evidence>
<dbReference type="OrthoDB" id="412748at2759"/>
<dbReference type="SUPFAM" id="SSF81631">
    <property type="entry name" value="PAP/OAS1 substrate-binding domain"/>
    <property type="match status" value="1"/>
</dbReference>
<dbReference type="GO" id="GO:1990817">
    <property type="term" value="F:poly(A) RNA polymerase activity"/>
    <property type="evidence" value="ECO:0007669"/>
    <property type="project" value="UniProtKB-EC"/>
</dbReference>
<dbReference type="Gene3D" id="1.10.1410.10">
    <property type="match status" value="1"/>
</dbReference>
<keyword evidence="5 12" id="KW-0808">Transferase</keyword>
<reference evidence="12 13" key="1">
    <citation type="submission" date="2011-07" db="EMBL/GenBank/DDBJ databases">
        <authorList>
            <person name="Coyne R."/>
            <person name="Brami D."/>
            <person name="Johnson J."/>
            <person name="Hostetler J."/>
            <person name="Hannick L."/>
            <person name="Clark T."/>
            <person name="Cassidy-Hanley D."/>
            <person name="Inman J."/>
        </authorList>
    </citation>
    <scope>NUCLEOTIDE SEQUENCE [LARGE SCALE GENOMIC DNA]</scope>
    <source>
        <strain evidence="12 13">G5</strain>
    </source>
</reference>
<dbReference type="InterPro" id="IPR007012">
    <property type="entry name" value="PolA_pol_cen_dom"/>
</dbReference>
<keyword evidence="10" id="KW-0812">Transmembrane</keyword>
<organism evidence="12 13">
    <name type="scientific">Ichthyophthirius multifiliis</name>
    <name type="common">White spot disease agent</name>
    <name type="synonym">Ich</name>
    <dbReference type="NCBI Taxonomy" id="5932"/>
    <lineage>
        <taxon>Eukaryota</taxon>
        <taxon>Sar</taxon>
        <taxon>Alveolata</taxon>
        <taxon>Ciliophora</taxon>
        <taxon>Intramacronucleata</taxon>
        <taxon>Oligohymenophorea</taxon>
        <taxon>Hymenostomatida</taxon>
        <taxon>Ophryoglenina</taxon>
        <taxon>Ichthyophthirius</taxon>
    </lineage>
</organism>
<keyword evidence="10" id="KW-0472">Membrane</keyword>
<keyword evidence="8" id="KW-0539">Nucleus</keyword>
<feature type="transmembrane region" description="Helical" evidence="10">
    <location>
        <begin position="57"/>
        <end position="76"/>
    </location>
</feature>
<evidence type="ECO:0000256" key="4">
    <source>
        <dbReference type="ARBA" id="ARBA00022664"/>
    </source>
</evidence>
<dbReference type="PANTHER" id="PTHR10682">
    <property type="entry name" value="POLY A POLYMERASE"/>
    <property type="match status" value="1"/>
</dbReference>
<keyword evidence="10" id="KW-1133">Transmembrane helix</keyword>
<sequence length="306" mass="36271">MDQKDIKSINGFRSNQAILEYVSEKNPNPEIAKSRFKDALKVIKIWARHNGIYDNRLGFLSGISLAIMLAKILQLFPNLEVNGIIKQFFQTFASRWDWKKMDVQLGSRSEEMKVQMQSQQRKCMHIITPAYPEYNTTDRVKMINFNIIVAKLIASNDYIQNQKNIVWEKIVEKENFINHYKLFIEIDLIQNKKGEIGQFIAQKKYFALRLLNLFDQLKGIEYDPEKIEVRPWPIFFDKKDPDYPYCAAFLIGLKNKMHQPVQYSLQEWIVGFAKQLINNQKYQKKKIKTQEEKDKKDEEDNLDDFL</sequence>
<dbReference type="OMA" id="KMERTWG"/>
<keyword evidence="4" id="KW-0507">mRNA processing</keyword>
<accession>G0R3W5</accession>